<dbReference type="AlphaFoldDB" id="A0A7Z7LUU1"/>
<name>A0A7Z7LUU1_9FLAO</name>
<evidence type="ECO:0000256" key="1">
    <source>
        <dbReference type="SAM" id="Phobius"/>
    </source>
</evidence>
<comment type="caution">
    <text evidence="2">The sequence shown here is derived from an EMBL/GenBank/DDBJ whole genome shotgun (WGS) entry which is preliminary data.</text>
</comment>
<dbReference type="Proteomes" id="UP000254876">
    <property type="component" value="Unassembled WGS sequence"/>
</dbReference>
<keyword evidence="1" id="KW-1133">Transmembrane helix</keyword>
<protein>
    <submittedName>
        <fullName evidence="2">Uncharacterized protein</fullName>
    </submittedName>
</protein>
<accession>A0A7Z7LUU1</accession>
<proteinExistence type="predicted"/>
<evidence type="ECO:0000313" key="3">
    <source>
        <dbReference type="Proteomes" id="UP000254876"/>
    </source>
</evidence>
<keyword evidence="1" id="KW-0472">Membrane</keyword>
<feature type="transmembrane region" description="Helical" evidence="1">
    <location>
        <begin position="6"/>
        <end position="26"/>
    </location>
</feature>
<organism evidence="2 3">
    <name type="scientific">Elizabethkingia anophelis</name>
    <dbReference type="NCBI Taxonomy" id="1117645"/>
    <lineage>
        <taxon>Bacteria</taxon>
        <taxon>Pseudomonadati</taxon>
        <taxon>Bacteroidota</taxon>
        <taxon>Flavobacteriia</taxon>
        <taxon>Flavobacteriales</taxon>
        <taxon>Weeksellaceae</taxon>
        <taxon>Elizabethkingia</taxon>
    </lineage>
</organism>
<evidence type="ECO:0000313" key="2">
    <source>
        <dbReference type="EMBL" id="STC99449.1"/>
    </source>
</evidence>
<dbReference type="EMBL" id="UFYD01000001">
    <property type="protein sequence ID" value="STC99449.1"/>
    <property type="molecule type" value="Genomic_DNA"/>
</dbReference>
<keyword evidence="1" id="KW-0812">Transmembrane</keyword>
<reference evidence="2 3" key="1">
    <citation type="submission" date="2018-06" db="EMBL/GenBank/DDBJ databases">
        <authorList>
            <consortium name="Pathogen Informatics"/>
            <person name="Doyle S."/>
        </authorList>
    </citation>
    <scope>NUCLEOTIDE SEQUENCE [LARGE SCALE GENOMIC DNA]</scope>
    <source>
        <strain evidence="2 3">NCTC10588</strain>
    </source>
</reference>
<sequence>MRFVYVLFLVGFFTLMIEFPWCVFMVSELGIYQIDFLEVYPMLFY</sequence>
<gene>
    <name evidence="2" type="ORF">NCTC10588_01307</name>
</gene>